<dbReference type="STRING" id="336831.WG68_12895"/>
<dbReference type="EMBL" id="LAHO01000012">
    <property type="protein sequence ID" value="KKO45028.1"/>
    <property type="molecule type" value="Genomic_DNA"/>
</dbReference>
<dbReference type="PATRIC" id="fig|336831.14.peg.1809"/>
<evidence type="ECO:0000313" key="3">
    <source>
        <dbReference type="Proteomes" id="UP000034228"/>
    </source>
</evidence>
<proteinExistence type="predicted"/>
<feature type="transmembrane region" description="Helical" evidence="1">
    <location>
        <begin position="111"/>
        <end position="131"/>
    </location>
</feature>
<feature type="transmembrane region" description="Helical" evidence="1">
    <location>
        <begin position="7"/>
        <end position="24"/>
    </location>
</feature>
<dbReference type="InterPro" id="IPR006747">
    <property type="entry name" value="DUF599"/>
</dbReference>
<keyword evidence="1" id="KW-1133">Transmembrane helix</keyword>
<keyword evidence="1" id="KW-0472">Membrane</keyword>
<dbReference type="Pfam" id="PF04654">
    <property type="entry name" value="DUF599"/>
    <property type="match status" value="1"/>
</dbReference>
<organism evidence="2 3">
    <name type="scientific">Arsukibacterium ikkense</name>
    <dbReference type="NCBI Taxonomy" id="336831"/>
    <lineage>
        <taxon>Bacteria</taxon>
        <taxon>Pseudomonadati</taxon>
        <taxon>Pseudomonadota</taxon>
        <taxon>Gammaproteobacteria</taxon>
        <taxon>Chromatiales</taxon>
        <taxon>Chromatiaceae</taxon>
        <taxon>Arsukibacterium</taxon>
    </lineage>
</organism>
<evidence type="ECO:0000313" key="2">
    <source>
        <dbReference type="EMBL" id="KKO45028.1"/>
    </source>
</evidence>
<sequence>MPGPLDLIAVIWFFILWIGYTLFAKRRAKVVSCLSFELRRKRTDWMQKMLLRDNKMADVGLISTLERNVTFFASSSLLILAGLLTAMSSADKLSLMLSNLVPWAEYTEGSIQLKLLLLTFIFVFAFFQFTWSLRQYGFCGVLIGAAPDGRNLNEDDQALYANRAAKVIDQAGHSFNYGLRAIYFSLSALSWFIDPILFMVSAVVVMIVMKQREFHSKVLKALQEC</sequence>
<dbReference type="Proteomes" id="UP000034228">
    <property type="component" value="Unassembled WGS sequence"/>
</dbReference>
<dbReference type="PANTHER" id="PTHR31881:SF6">
    <property type="entry name" value="OS09G0494600 PROTEIN"/>
    <property type="match status" value="1"/>
</dbReference>
<reference evidence="2 3" key="1">
    <citation type="submission" date="2015-03" db="EMBL/GenBank/DDBJ databases">
        <title>Draft genome sequences of two protease-producing strains of Arsukibacterium isolated from two cold and alkaline environments.</title>
        <authorList>
            <person name="Lylloff J.E."/>
            <person name="Skov L.B."/>
            <person name="Jepsen M."/>
            <person name="Hallin P.F."/>
            <person name="Sorensen S.J."/>
            <person name="Stougaard P."/>
            <person name="Glaring M.A."/>
        </authorList>
    </citation>
    <scope>NUCLEOTIDE SEQUENCE [LARGE SCALE GENOMIC DNA]</scope>
    <source>
        <strain evidence="2 3">GCM72</strain>
    </source>
</reference>
<keyword evidence="1" id="KW-0812">Transmembrane</keyword>
<name>A0A0M2V794_9GAMM</name>
<protein>
    <submittedName>
        <fullName evidence="2">Membrane protein</fullName>
    </submittedName>
</protein>
<accession>A0A0M2V794</accession>
<comment type="caution">
    <text evidence="2">The sequence shown here is derived from an EMBL/GenBank/DDBJ whole genome shotgun (WGS) entry which is preliminary data.</text>
</comment>
<dbReference type="OrthoDB" id="8524743at2"/>
<evidence type="ECO:0000256" key="1">
    <source>
        <dbReference type="SAM" id="Phobius"/>
    </source>
</evidence>
<dbReference type="RefSeq" id="WP_046558109.1">
    <property type="nucleotide sequence ID" value="NZ_LAHO01000012.1"/>
</dbReference>
<feature type="transmembrane region" description="Helical" evidence="1">
    <location>
        <begin position="182"/>
        <end position="208"/>
    </location>
</feature>
<keyword evidence="3" id="KW-1185">Reference proteome</keyword>
<feature type="transmembrane region" description="Helical" evidence="1">
    <location>
        <begin position="69"/>
        <end position="90"/>
    </location>
</feature>
<dbReference type="AlphaFoldDB" id="A0A0M2V794"/>
<gene>
    <name evidence="2" type="ORF">WG68_12895</name>
</gene>
<dbReference type="PANTHER" id="PTHR31881">
    <property type="match status" value="1"/>
</dbReference>